<dbReference type="AlphaFoldDB" id="A0A1L7UGW3"/>
<dbReference type="CDD" id="cd09917">
    <property type="entry name" value="F-box_SF"/>
    <property type="match status" value="1"/>
</dbReference>
<dbReference type="GeneID" id="65093729"/>
<keyword evidence="2" id="KW-1185">Reference proteome</keyword>
<gene>
    <name evidence="1" type="ORF">FMAN_14482</name>
</gene>
<comment type="caution">
    <text evidence="1">The sequence shown here is derived from an EMBL/GenBank/DDBJ whole genome shotgun (WGS) entry which is preliminary data.</text>
</comment>
<organism evidence="1 2">
    <name type="scientific">Fusarium mangiferae</name>
    <name type="common">Mango malformation disease fungus</name>
    <dbReference type="NCBI Taxonomy" id="192010"/>
    <lineage>
        <taxon>Eukaryota</taxon>
        <taxon>Fungi</taxon>
        <taxon>Dikarya</taxon>
        <taxon>Ascomycota</taxon>
        <taxon>Pezizomycotina</taxon>
        <taxon>Sordariomycetes</taxon>
        <taxon>Hypocreomycetidae</taxon>
        <taxon>Hypocreales</taxon>
        <taxon>Nectriaceae</taxon>
        <taxon>Fusarium</taxon>
        <taxon>Fusarium fujikuroi species complex</taxon>
    </lineage>
</organism>
<dbReference type="Proteomes" id="UP000184255">
    <property type="component" value="Unassembled WGS sequence"/>
</dbReference>
<dbReference type="PANTHER" id="PTHR42057:SF2">
    <property type="entry name" value="F-BOX DOMAIN PROTEIN (AFU_ORTHOLOGUE AFUA_4G00200)-RELATED"/>
    <property type="match status" value="1"/>
</dbReference>
<accession>A0A1L7UGW3</accession>
<proteinExistence type="predicted"/>
<evidence type="ECO:0008006" key="3">
    <source>
        <dbReference type="Google" id="ProtNLM"/>
    </source>
</evidence>
<sequence length="478" mass="55148">MEIKDLPEEILDLIIHQLSKGYSQDTRAHFHNANITPQTGIYVLDMHRTRLVCRTWNRLITKRLFKTVTLCYSVDAAGRNFESWNKLVASKAIRGAAQRVVIQTYSTDNHKKWKFWSEEGEWLAFTSSINGISELDHLQSVEVRFPKSCPDWMDIRDSNLDYKAREAREATLRSVLKALRGHETRQSHHARSGISAIRELKLENLPNSSLPSELTDGLFKGIEQLHILICHEHAEIDPGNTMTVELKERTEFESYLQYSLLPPIAAQLVELTLNAHREWGLTLGVFDGSNLDFPQLKTLSLSNYVIGHNTLFDWVLKQKTLKCLRLNSCHIITHMWIPLGSKEQLGINTEAWQKKSGESFFGEGESFIFHKRWANIFDSIREDLSGLTEFSLSWETNVEEFFRMLDPKGGNDGWESRYMAFDMGLLPNHFVPLQQFGWYPDFDEEDPEIPPNLPKFADENDLRALKALVGATQQRRQK</sequence>
<dbReference type="PANTHER" id="PTHR42057">
    <property type="entry name" value="F-BOX DOMAIN PROTEIN (AFU_ORTHOLOGUE AFUA_4G00200)"/>
    <property type="match status" value="1"/>
</dbReference>
<dbReference type="VEuPathDB" id="FungiDB:FMAN_14482"/>
<dbReference type="EMBL" id="FCQH01000020">
    <property type="protein sequence ID" value="CVL07603.1"/>
    <property type="molecule type" value="Genomic_DNA"/>
</dbReference>
<evidence type="ECO:0000313" key="2">
    <source>
        <dbReference type="Proteomes" id="UP000184255"/>
    </source>
</evidence>
<reference evidence="2" key="1">
    <citation type="journal article" date="2016" name="Genome Biol. Evol.">
        <title>Comparative 'omics' of the Fusarium fujikuroi species complex highlights differences in genetic potential and metabolite synthesis.</title>
        <authorList>
            <person name="Niehaus E.-M."/>
            <person name="Muensterkoetter M."/>
            <person name="Proctor R.H."/>
            <person name="Brown D.W."/>
            <person name="Sharon A."/>
            <person name="Idan Y."/>
            <person name="Oren-Young L."/>
            <person name="Sieber C.M."/>
            <person name="Novak O."/>
            <person name="Pencik A."/>
            <person name="Tarkowska D."/>
            <person name="Hromadova K."/>
            <person name="Freeman S."/>
            <person name="Maymon M."/>
            <person name="Elazar M."/>
            <person name="Youssef S.A."/>
            <person name="El-Shabrawy E.S.M."/>
            <person name="Shalaby A.B.A."/>
            <person name="Houterman P."/>
            <person name="Brock N.L."/>
            <person name="Burkhardt I."/>
            <person name="Tsavkelova E.A."/>
            <person name="Dickschat J.S."/>
            <person name="Galuszka P."/>
            <person name="Gueldener U."/>
            <person name="Tudzynski B."/>
        </authorList>
    </citation>
    <scope>NUCLEOTIDE SEQUENCE [LARGE SCALE GENOMIC DNA]</scope>
    <source>
        <strain evidence="2">MRC7560</strain>
    </source>
</reference>
<protein>
    <recommendedName>
        <fullName evidence="3">F-box domain-containing protein</fullName>
    </recommendedName>
</protein>
<evidence type="ECO:0000313" key="1">
    <source>
        <dbReference type="EMBL" id="CVL07603.1"/>
    </source>
</evidence>
<name>A0A1L7UGW3_FUSMA</name>
<dbReference type="RefSeq" id="XP_041690591.1">
    <property type="nucleotide sequence ID" value="XM_041825185.1"/>
</dbReference>